<organism evidence="10 11">
    <name type="scientific">Brockia lithotrophica</name>
    <dbReference type="NCBI Taxonomy" id="933949"/>
    <lineage>
        <taxon>Bacteria</taxon>
        <taxon>Bacillati</taxon>
        <taxon>Bacillota</taxon>
        <taxon>Bacilli</taxon>
        <taxon>Bacillales</taxon>
        <taxon>Bacillales Family X. Incertae Sedis</taxon>
        <taxon>Brockia</taxon>
    </lineage>
</organism>
<dbReference type="GO" id="GO:0005737">
    <property type="term" value="C:cytoplasm"/>
    <property type="evidence" value="ECO:0007669"/>
    <property type="project" value="UniProtKB-SubCell"/>
</dbReference>
<dbReference type="PROSITE" id="PS00113">
    <property type="entry name" value="ADENYLATE_KINASE"/>
    <property type="match status" value="1"/>
</dbReference>
<comment type="caution">
    <text evidence="10">The sequence shown here is derived from an EMBL/GenBank/DDBJ whole genome shotgun (WGS) entry which is preliminary data.</text>
</comment>
<dbReference type="Gene3D" id="3.40.50.300">
    <property type="entry name" value="P-loop containing nucleotide triphosphate hydrolases"/>
    <property type="match status" value="1"/>
</dbReference>
<name>A0A2T5G4X9_9BACL</name>
<evidence type="ECO:0000256" key="3">
    <source>
        <dbReference type="ARBA" id="ARBA00022741"/>
    </source>
</evidence>
<comment type="domain">
    <text evidence="6">Consists of three domains, a large central CORE domain and two small peripheral domains, NMPbind and LID, which undergo movements during catalysis. The LID domain closes over the site of phosphoryl transfer upon ATP binding. Assembling and dissambling the active center during each catalytic cycle provides an effective means to prevent ATP hydrolysis. Some bacteria have evolved a zinc-coordinating structure that stabilizes the LID domain.</text>
</comment>
<dbReference type="GO" id="GO:0008270">
    <property type="term" value="F:zinc ion binding"/>
    <property type="evidence" value="ECO:0007669"/>
    <property type="project" value="UniProtKB-UniRule"/>
</dbReference>
<feature type="binding site" evidence="6">
    <location>
        <position position="171"/>
    </location>
    <ligand>
        <name>AMP</name>
        <dbReference type="ChEBI" id="CHEBI:456215"/>
    </ligand>
</feature>
<comment type="subcellular location">
    <subcellularLocation>
        <location evidence="6 8">Cytoplasm</location>
    </subcellularLocation>
</comment>
<dbReference type="EC" id="2.7.4.3" evidence="6 8"/>
<dbReference type="FunFam" id="3.40.50.300:FF:000106">
    <property type="entry name" value="Adenylate kinase mitochondrial"/>
    <property type="match status" value="1"/>
</dbReference>
<feature type="binding site" evidence="6">
    <location>
        <position position="133"/>
    </location>
    <ligand>
        <name>Zn(2+)</name>
        <dbReference type="ChEBI" id="CHEBI:29105"/>
        <note>structural</note>
    </ligand>
</feature>
<dbReference type="AlphaFoldDB" id="A0A2T5G4X9"/>
<sequence>MRALLMGLPGAGKGTQAERIVKRYGVPHIATGDMFRRAVELGTPLGLEAKRYMDRGLLVPDEVTIGIVRERLLEPDAVQGFLLDGFPRTIPQAEALEALLAELGRPLEAVLYIAVPRDDLVERLTGRRICPKCGAIYHVKFRPPRVEGICDVCGSPLKQRDDDREEVVVKRLEVNAAQLEPLLAFYREKGLLYDVDGTPPVDEVTQAIFEILDRVKGTR</sequence>
<comment type="subunit">
    <text evidence="6 8">Monomer.</text>
</comment>
<dbReference type="InterPro" id="IPR000850">
    <property type="entry name" value="Adenylat/UMP-CMP_kin"/>
</dbReference>
<comment type="pathway">
    <text evidence="6">Purine metabolism; AMP biosynthesis via salvage pathway; AMP from ADP: step 1/1.</text>
</comment>
<feature type="binding site" evidence="6">
    <location>
        <begin position="136"/>
        <end position="137"/>
    </location>
    <ligand>
        <name>ATP</name>
        <dbReference type="ChEBI" id="CHEBI:30616"/>
    </ligand>
</feature>
<proteinExistence type="inferred from homology"/>
<comment type="catalytic activity">
    <reaction evidence="6 8">
        <text>AMP + ATP = 2 ADP</text>
        <dbReference type="Rhea" id="RHEA:12973"/>
        <dbReference type="ChEBI" id="CHEBI:30616"/>
        <dbReference type="ChEBI" id="CHEBI:456215"/>
        <dbReference type="ChEBI" id="CHEBI:456216"/>
        <dbReference type="EC" id="2.7.4.3"/>
    </reaction>
</comment>
<feature type="binding site" evidence="6">
    <location>
        <position position="150"/>
    </location>
    <ligand>
        <name>Zn(2+)</name>
        <dbReference type="ChEBI" id="CHEBI:29105"/>
        <note>structural</note>
    </ligand>
</feature>
<feature type="domain" description="Adenylate kinase active site lid" evidence="9">
    <location>
        <begin position="127"/>
        <end position="162"/>
    </location>
</feature>
<feature type="binding site" evidence="6">
    <location>
        <begin position="57"/>
        <end position="59"/>
    </location>
    <ligand>
        <name>AMP</name>
        <dbReference type="ChEBI" id="CHEBI:456215"/>
    </ligand>
</feature>
<dbReference type="NCBIfam" id="NF011100">
    <property type="entry name" value="PRK14527.1"/>
    <property type="match status" value="1"/>
</dbReference>
<evidence type="ECO:0000313" key="10">
    <source>
        <dbReference type="EMBL" id="PTQ51228.1"/>
    </source>
</evidence>
<dbReference type="NCBIfam" id="TIGR01351">
    <property type="entry name" value="adk"/>
    <property type="match status" value="1"/>
</dbReference>
<feature type="binding site" evidence="6">
    <location>
        <position position="31"/>
    </location>
    <ligand>
        <name>AMP</name>
        <dbReference type="ChEBI" id="CHEBI:456215"/>
    </ligand>
</feature>
<keyword evidence="5 6" id="KW-0067">ATP-binding</keyword>
<dbReference type="InterPro" id="IPR033690">
    <property type="entry name" value="Adenylat_kinase_CS"/>
</dbReference>
<gene>
    <name evidence="6" type="primary">adk</name>
    <name evidence="10" type="ORF">BLITH_0054</name>
</gene>
<dbReference type="InterPro" id="IPR027417">
    <property type="entry name" value="P-loop_NTPase"/>
</dbReference>
<keyword evidence="6" id="KW-0862">Zinc</keyword>
<dbReference type="Pfam" id="PF00406">
    <property type="entry name" value="ADK"/>
    <property type="match status" value="1"/>
</dbReference>
<dbReference type="CDD" id="cd01428">
    <property type="entry name" value="ADK"/>
    <property type="match status" value="1"/>
</dbReference>
<feature type="binding site" evidence="6">
    <location>
        <position position="130"/>
    </location>
    <ligand>
        <name>Zn(2+)</name>
        <dbReference type="ChEBI" id="CHEBI:29105"/>
        <note>structural</note>
    </ligand>
</feature>
<dbReference type="Proteomes" id="UP000244016">
    <property type="component" value="Unassembled WGS sequence"/>
</dbReference>
<dbReference type="GO" id="GO:0004017">
    <property type="term" value="F:AMP kinase activity"/>
    <property type="evidence" value="ECO:0007669"/>
    <property type="project" value="UniProtKB-UniRule"/>
</dbReference>
<dbReference type="PANTHER" id="PTHR23359">
    <property type="entry name" value="NUCLEOTIDE KINASE"/>
    <property type="match status" value="1"/>
</dbReference>
<feature type="binding site" evidence="6">
    <location>
        <position position="160"/>
    </location>
    <ligand>
        <name>AMP</name>
        <dbReference type="ChEBI" id="CHEBI:456215"/>
    </ligand>
</feature>
<feature type="binding site" evidence="6">
    <location>
        <begin position="85"/>
        <end position="88"/>
    </location>
    <ligand>
        <name>AMP</name>
        <dbReference type="ChEBI" id="CHEBI:456215"/>
    </ligand>
</feature>
<feature type="binding site" evidence="6">
    <location>
        <begin position="10"/>
        <end position="15"/>
    </location>
    <ligand>
        <name>ATP</name>
        <dbReference type="ChEBI" id="CHEBI:30616"/>
    </ligand>
</feature>
<dbReference type="NCBIfam" id="NF001381">
    <property type="entry name" value="PRK00279.1-3"/>
    <property type="match status" value="1"/>
</dbReference>
<evidence type="ECO:0000256" key="1">
    <source>
        <dbReference type="ARBA" id="ARBA00022679"/>
    </source>
</evidence>
<keyword evidence="4 6" id="KW-0418">Kinase</keyword>
<feature type="binding site" evidence="6">
    <location>
        <position position="153"/>
    </location>
    <ligand>
        <name>Zn(2+)</name>
        <dbReference type="ChEBI" id="CHEBI:29105"/>
        <note>structural</note>
    </ligand>
</feature>
<reference evidence="10 11" key="1">
    <citation type="submission" date="2017-08" db="EMBL/GenBank/DDBJ databases">
        <title>Burning lignite coal seam in the remote Altai Mountains harbors a hydrogen-driven thermophilic microbial community.</title>
        <authorList>
            <person name="Kadnikov V.V."/>
            <person name="Mardanov A.V."/>
            <person name="Ivasenko D."/>
            <person name="Beletsky A.V."/>
            <person name="Karnachuk O.V."/>
            <person name="Ravin N.V."/>
        </authorList>
    </citation>
    <scope>NUCLEOTIDE SEQUENCE [LARGE SCALE GENOMIC DNA]</scope>
    <source>
        <strain evidence="10">AL31</strain>
    </source>
</reference>
<keyword evidence="6" id="KW-0479">Metal-binding</keyword>
<feature type="binding site" evidence="6">
    <location>
        <position position="92"/>
    </location>
    <ligand>
        <name>AMP</name>
        <dbReference type="ChEBI" id="CHEBI:456215"/>
    </ligand>
</feature>
<dbReference type="PRINTS" id="PR00094">
    <property type="entry name" value="ADENYLTKNASE"/>
</dbReference>
<evidence type="ECO:0000256" key="7">
    <source>
        <dbReference type="RuleBase" id="RU003330"/>
    </source>
</evidence>
<comment type="function">
    <text evidence="6">Catalyzes the reversible transfer of the terminal phosphate group between ATP and AMP. Plays an important role in cellular energy homeostasis and in adenine nucleotide metabolism.</text>
</comment>
<feature type="region of interest" description="LID" evidence="6">
    <location>
        <begin position="126"/>
        <end position="163"/>
    </location>
</feature>
<evidence type="ECO:0000256" key="4">
    <source>
        <dbReference type="ARBA" id="ARBA00022777"/>
    </source>
</evidence>
<keyword evidence="1 6" id="KW-0808">Transferase</keyword>
<dbReference type="UniPathway" id="UPA00588">
    <property type="reaction ID" value="UER00649"/>
</dbReference>
<dbReference type="InterPro" id="IPR007862">
    <property type="entry name" value="Adenylate_kinase_lid-dom"/>
</dbReference>
<dbReference type="NCBIfam" id="NF001380">
    <property type="entry name" value="PRK00279.1-2"/>
    <property type="match status" value="1"/>
</dbReference>
<dbReference type="EMBL" id="PEBW01000006">
    <property type="protein sequence ID" value="PTQ51228.1"/>
    <property type="molecule type" value="Genomic_DNA"/>
</dbReference>
<comment type="similarity">
    <text evidence="6 7">Belongs to the adenylate kinase family.</text>
</comment>
<dbReference type="SUPFAM" id="SSF52540">
    <property type="entry name" value="P-loop containing nucleoside triphosphate hydrolases"/>
    <property type="match status" value="1"/>
</dbReference>
<evidence type="ECO:0000256" key="6">
    <source>
        <dbReference type="HAMAP-Rule" id="MF_00235"/>
    </source>
</evidence>
<evidence type="ECO:0000259" key="9">
    <source>
        <dbReference type="Pfam" id="PF05191"/>
    </source>
</evidence>
<evidence type="ECO:0000256" key="8">
    <source>
        <dbReference type="RuleBase" id="RU003331"/>
    </source>
</evidence>
<dbReference type="HAMAP" id="MF_00235">
    <property type="entry name" value="Adenylate_kinase_Adk"/>
    <property type="match status" value="1"/>
</dbReference>
<dbReference type="Pfam" id="PF05191">
    <property type="entry name" value="ADK_lid"/>
    <property type="match status" value="1"/>
</dbReference>
<evidence type="ECO:0000313" key="11">
    <source>
        <dbReference type="Proteomes" id="UP000244016"/>
    </source>
</evidence>
<evidence type="ECO:0000256" key="5">
    <source>
        <dbReference type="ARBA" id="ARBA00022840"/>
    </source>
</evidence>
<feature type="binding site" evidence="6">
    <location>
        <position position="127"/>
    </location>
    <ligand>
        <name>ATP</name>
        <dbReference type="ChEBI" id="CHEBI:30616"/>
    </ligand>
</feature>
<keyword evidence="3 6" id="KW-0547">Nucleotide-binding</keyword>
<accession>A0A2T5G4X9</accession>
<keyword evidence="2 6" id="KW-0545">Nucleotide biosynthesis</keyword>
<dbReference type="InterPro" id="IPR006259">
    <property type="entry name" value="Adenyl_kin_sub"/>
</dbReference>
<evidence type="ECO:0000256" key="2">
    <source>
        <dbReference type="ARBA" id="ARBA00022727"/>
    </source>
</evidence>
<dbReference type="GO" id="GO:0044209">
    <property type="term" value="P:AMP salvage"/>
    <property type="evidence" value="ECO:0007669"/>
    <property type="project" value="UniProtKB-UniRule"/>
</dbReference>
<keyword evidence="6" id="KW-0963">Cytoplasm</keyword>
<feature type="binding site" evidence="6">
    <location>
        <position position="36"/>
    </location>
    <ligand>
        <name>AMP</name>
        <dbReference type="ChEBI" id="CHEBI:456215"/>
    </ligand>
</feature>
<feature type="binding site" evidence="6">
    <location>
        <position position="199"/>
    </location>
    <ligand>
        <name>ATP</name>
        <dbReference type="ChEBI" id="CHEBI:30616"/>
    </ligand>
</feature>
<protein>
    <recommendedName>
        <fullName evidence="6 8">Adenylate kinase</fullName>
        <shortName evidence="6">AK</shortName>
        <ecNumber evidence="6 8">2.7.4.3</ecNumber>
    </recommendedName>
    <alternativeName>
        <fullName evidence="6">ATP-AMP transphosphorylase</fullName>
    </alternativeName>
    <alternativeName>
        <fullName evidence="6">ATP:AMP phosphotransferase</fullName>
    </alternativeName>
    <alternativeName>
        <fullName evidence="6">Adenylate monophosphate kinase</fullName>
    </alternativeName>
</protein>
<dbReference type="GO" id="GO:0005524">
    <property type="term" value="F:ATP binding"/>
    <property type="evidence" value="ECO:0007669"/>
    <property type="project" value="UniProtKB-UniRule"/>
</dbReference>
<feature type="region of interest" description="NMP" evidence="6">
    <location>
        <begin position="30"/>
        <end position="59"/>
    </location>
</feature>